<accession>A0A5D4H4V7</accession>
<reference evidence="1 2" key="2">
    <citation type="submission" date="2019-09" db="EMBL/GenBank/DDBJ databases">
        <title>Mesorhizobium sp. MaA-C15 isolated from Microcystis aeruginosa.</title>
        <authorList>
            <person name="Jeong S.E."/>
            <person name="Jin H.M."/>
            <person name="Jeon C.O."/>
        </authorList>
    </citation>
    <scope>NUCLEOTIDE SEQUENCE [LARGE SCALE GENOMIC DNA]</scope>
    <source>
        <strain evidence="1 2">MaA-C15</strain>
    </source>
</reference>
<evidence type="ECO:0000313" key="1">
    <source>
        <dbReference type="EMBL" id="TYR35637.1"/>
    </source>
</evidence>
<sequence>MEDTGKLTLNTLNHDASGQFLDFSFRGSHGSEPVSLSGRVPLVMPASGEARQIAKDAVRQLLQEALEAL</sequence>
<reference evidence="1 2" key="1">
    <citation type="submission" date="2019-08" db="EMBL/GenBank/DDBJ databases">
        <authorList>
            <person name="Seo Y.L."/>
        </authorList>
    </citation>
    <scope>NUCLEOTIDE SEQUENCE [LARGE SCALE GENOMIC DNA]</scope>
    <source>
        <strain evidence="1 2">MaA-C15</strain>
    </source>
</reference>
<name>A0A5D4H4V7_9HYPH</name>
<organism evidence="1 2">
    <name type="scientific">Neoaquamicrobium microcysteis</name>
    <dbReference type="NCBI Taxonomy" id="2682781"/>
    <lineage>
        <taxon>Bacteria</taxon>
        <taxon>Pseudomonadati</taxon>
        <taxon>Pseudomonadota</taxon>
        <taxon>Alphaproteobacteria</taxon>
        <taxon>Hyphomicrobiales</taxon>
        <taxon>Phyllobacteriaceae</taxon>
        <taxon>Neoaquamicrobium</taxon>
    </lineage>
</organism>
<gene>
    <name evidence="1" type="ORF">FY036_01840</name>
</gene>
<keyword evidence="2" id="KW-1185">Reference proteome</keyword>
<dbReference type="RefSeq" id="WP_148913008.1">
    <property type="nucleotide sequence ID" value="NZ_VSZS01000051.1"/>
</dbReference>
<dbReference type="AlphaFoldDB" id="A0A5D4H4V7"/>
<proteinExistence type="predicted"/>
<comment type="caution">
    <text evidence="1">The sequence shown here is derived from an EMBL/GenBank/DDBJ whole genome shotgun (WGS) entry which is preliminary data.</text>
</comment>
<protein>
    <submittedName>
        <fullName evidence="1">Uncharacterized protein</fullName>
    </submittedName>
</protein>
<dbReference type="Proteomes" id="UP000323258">
    <property type="component" value="Unassembled WGS sequence"/>
</dbReference>
<dbReference type="EMBL" id="VSZS01000051">
    <property type="protein sequence ID" value="TYR35637.1"/>
    <property type="molecule type" value="Genomic_DNA"/>
</dbReference>
<evidence type="ECO:0000313" key="2">
    <source>
        <dbReference type="Proteomes" id="UP000323258"/>
    </source>
</evidence>